<dbReference type="AlphaFoldDB" id="A0A6B9FRB7"/>
<feature type="transmembrane region" description="Helical" evidence="6">
    <location>
        <begin position="74"/>
        <end position="91"/>
    </location>
</feature>
<keyword evidence="4 6" id="KW-1133">Transmembrane helix</keyword>
<feature type="transmembrane region" description="Helical" evidence="6">
    <location>
        <begin position="111"/>
        <end position="131"/>
    </location>
</feature>
<keyword evidence="5 6" id="KW-0472">Membrane</keyword>
<dbReference type="EMBL" id="CP043538">
    <property type="protein sequence ID" value="QGY04967.1"/>
    <property type="molecule type" value="Genomic_DNA"/>
</dbReference>
<feature type="transmembrane region" description="Helical" evidence="6">
    <location>
        <begin position="143"/>
        <end position="169"/>
    </location>
</feature>
<dbReference type="GO" id="GO:0015171">
    <property type="term" value="F:amino acid transmembrane transporter activity"/>
    <property type="evidence" value="ECO:0007669"/>
    <property type="project" value="TreeGrafter"/>
</dbReference>
<evidence type="ECO:0000256" key="2">
    <source>
        <dbReference type="ARBA" id="ARBA00022475"/>
    </source>
</evidence>
<dbReference type="Pfam" id="PF01810">
    <property type="entry name" value="LysE"/>
    <property type="match status" value="1"/>
</dbReference>
<dbReference type="InterPro" id="IPR001123">
    <property type="entry name" value="LeuE-type"/>
</dbReference>
<sequence length="203" mass="21305">MSPALYAAFILASLGLIALPGPNVGLIVATSLRHGTRYGLATVLGTTAAMPPQLALTILGASALLETSATWFEILRWVGVAYLLVLALRAWRVSKAEAPLVLPPRSVRGIVLRGFFVSLTNPKTLLFYGAFLPQFVVPGPAAAGQMTLLAVTFVVLALALDSAWAMLAGRLRGRAALPARLRDRISAGFYAGAGLGLALARRS</sequence>
<evidence type="ECO:0000313" key="7">
    <source>
        <dbReference type="EMBL" id="QGY04967.1"/>
    </source>
</evidence>
<dbReference type="KEGG" id="mmes:MMSR116_26020"/>
<feature type="transmembrane region" description="Helical" evidence="6">
    <location>
        <begin position="6"/>
        <end position="28"/>
    </location>
</feature>
<name>A0A6B9FRB7_9HYPH</name>
<dbReference type="PANTHER" id="PTHR30086:SF20">
    <property type="entry name" value="ARGININE EXPORTER PROTEIN ARGO-RELATED"/>
    <property type="match status" value="1"/>
</dbReference>
<organism evidence="7 8">
    <name type="scientific">Methylobacterium mesophilicum SR1.6/6</name>
    <dbReference type="NCBI Taxonomy" id="908290"/>
    <lineage>
        <taxon>Bacteria</taxon>
        <taxon>Pseudomonadati</taxon>
        <taxon>Pseudomonadota</taxon>
        <taxon>Alphaproteobacteria</taxon>
        <taxon>Hyphomicrobiales</taxon>
        <taxon>Methylobacteriaceae</taxon>
        <taxon>Methylobacterium</taxon>
    </lineage>
</organism>
<dbReference type="Proteomes" id="UP000012488">
    <property type="component" value="Chromosome"/>
</dbReference>
<dbReference type="RefSeq" id="WP_010687440.1">
    <property type="nucleotide sequence ID" value="NZ_CP043538.1"/>
</dbReference>
<proteinExistence type="predicted"/>
<keyword evidence="2" id="KW-1003">Cell membrane</keyword>
<evidence type="ECO:0000256" key="3">
    <source>
        <dbReference type="ARBA" id="ARBA00022692"/>
    </source>
</evidence>
<evidence type="ECO:0000256" key="5">
    <source>
        <dbReference type="ARBA" id="ARBA00023136"/>
    </source>
</evidence>
<evidence type="ECO:0000313" key="8">
    <source>
        <dbReference type="Proteomes" id="UP000012488"/>
    </source>
</evidence>
<dbReference type="GO" id="GO:0005886">
    <property type="term" value="C:plasma membrane"/>
    <property type="evidence" value="ECO:0007669"/>
    <property type="project" value="UniProtKB-SubCell"/>
</dbReference>
<dbReference type="PIRSF" id="PIRSF006324">
    <property type="entry name" value="LeuE"/>
    <property type="match status" value="1"/>
</dbReference>
<dbReference type="PANTHER" id="PTHR30086">
    <property type="entry name" value="ARGININE EXPORTER PROTEIN ARGO"/>
    <property type="match status" value="1"/>
</dbReference>
<gene>
    <name evidence="7" type="ORF">MMSR116_26020</name>
</gene>
<protein>
    <submittedName>
        <fullName evidence="7">LysE family translocator</fullName>
    </submittedName>
</protein>
<keyword evidence="3 6" id="KW-0812">Transmembrane</keyword>
<evidence type="ECO:0000256" key="6">
    <source>
        <dbReference type="SAM" id="Phobius"/>
    </source>
</evidence>
<feature type="transmembrane region" description="Helical" evidence="6">
    <location>
        <begin position="40"/>
        <end position="62"/>
    </location>
</feature>
<accession>A0A6B9FRB7</accession>
<dbReference type="OrthoDB" id="9804822at2"/>
<reference evidence="7 8" key="2">
    <citation type="journal article" date="2013" name="Genome Announc.">
        <title>Draft Genome Sequence of Methylobacterium mesophilicum Strain SR1.6/6, Isolated from Citrus sinensis.</title>
        <authorList>
            <person name="Marinho Almeida D."/>
            <person name="Dini-Andreote F."/>
            <person name="Camargo Neves A.A."/>
            <person name="Juca Ramos R.T."/>
            <person name="Andreote F.D."/>
            <person name="Carneiro A.R."/>
            <person name="Oliveira de Souza Lima A."/>
            <person name="Caracciolo Gomes de Sa P.H."/>
            <person name="Ribeiro Barbosa M.S."/>
            <person name="Araujo W.L."/>
            <person name="Silva A."/>
        </authorList>
    </citation>
    <scope>NUCLEOTIDE SEQUENCE [LARGE SCALE GENOMIC DNA]</scope>
    <source>
        <strain evidence="7 8">SR1.6/6</strain>
    </source>
</reference>
<evidence type="ECO:0000256" key="4">
    <source>
        <dbReference type="ARBA" id="ARBA00022989"/>
    </source>
</evidence>
<comment type="subcellular location">
    <subcellularLocation>
        <location evidence="1">Cell membrane</location>
        <topology evidence="1">Multi-pass membrane protein</topology>
    </subcellularLocation>
</comment>
<evidence type="ECO:0000256" key="1">
    <source>
        <dbReference type="ARBA" id="ARBA00004651"/>
    </source>
</evidence>
<reference evidence="7 8" key="1">
    <citation type="journal article" date="2012" name="Genet. Mol. Biol.">
        <title>Analysis of 16S rRNA and mxaF genes revealing insights into Methylobacterium niche-specific plant association.</title>
        <authorList>
            <person name="Dourado M.N."/>
            <person name="Andreote F.D."/>
            <person name="Dini-Andreote F."/>
            <person name="Conti R."/>
            <person name="Araujo J.M."/>
            <person name="Araujo W.L."/>
        </authorList>
    </citation>
    <scope>NUCLEOTIDE SEQUENCE [LARGE SCALE GENOMIC DNA]</scope>
    <source>
        <strain evidence="7 8">SR1.6/6</strain>
    </source>
</reference>